<evidence type="ECO:0000256" key="1">
    <source>
        <dbReference type="SAM" id="MobiDB-lite"/>
    </source>
</evidence>
<accession>A0ABN9YA45</accession>
<evidence type="ECO:0000313" key="2">
    <source>
        <dbReference type="EMBL" id="CAK0909563.1"/>
    </source>
</evidence>
<dbReference type="SUPFAM" id="SSF56219">
    <property type="entry name" value="DNase I-like"/>
    <property type="match status" value="1"/>
</dbReference>
<proteinExistence type="predicted"/>
<protein>
    <recommendedName>
        <fullName evidence="4">Endonuclease/exonuclease/phosphatase domain-containing protein</fullName>
    </recommendedName>
</protein>
<dbReference type="Proteomes" id="UP001189429">
    <property type="component" value="Unassembled WGS sequence"/>
</dbReference>
<organism evidence="2 3">
    <name type="scientific">Prorocentrum cordatum</name>
    <dbReference type="NCBI Taxonomy" id="2364126"/>
    <lineage>
        <taxon>Eukaryota</taxon>
        <taxon>Sar</taxon>
        <taxon>Alveolata</taxon>
        <taxon>Dinophyceae</taxon>
        <taxon>Prorocentrales</taxon>
        <taxon>Prorocentraceae</taxon>
        <taxon>Prorocentrum</taxon>
    </lineage>
</organism>
<sequence>ELRELAEAVDSAPTFPSQDTSHRGAGKGKGALRSGARKRLAADVPVGPGSDETADMDADNYTSDEYLRQVRREEFQHMRGTIAAEVSSSVSKTVGENHSTLLSMLSAMQAEVAKQASAVEQQVQTALAPRLDAVSRRFQSQIDDHTAQLLAAQTRLDRHDSDIDSLRGQIAEFRKQLALAAAAPRDEQPPPSSFERAEDCTIVGAVAQEPTTQASIVATLQPWLEGPNFSGEDYPIVIRGSVPARRFEVQFKGPSGAAARKACSAISSFCDQSEWKELWVTPPGAERRRLHLGPDKPPKRIRQDITLRKVPQVVELQCPGRRLFSDKERGVPSLGRGKFMQLQVSHGDTPPKLFWDIPVLSKHGMDVEKPTLRLATWNARTPLQASGDKARIKKAYLSSIRPGSTIIALQEIHQDHHQLVSFMATIANDISVLSCFDQDPVSGHIRGGAAILVPPLAGSNGVLPTTAQRVLIPGRAHVVTISSSSHTVDIFDIHNHELSRADIRYTVEAIKASRLRAQEDPDMYASFVLGDFNFAVHDALAPALP</sequence>
<gene>
    <name evidence="2" type="ORF">PCOR1329_LOCUS83938</name>
</gene>
<dbReference type="Gene3D" id="3.60.10.10">
    <property type="entry name" value="Endonuclease/exonuclease/phosphatase"/>
    <property type="match status" value="1"/>
</dbReference>
<dbReference type="InterPro" id="IPR036691">
    <property type="entry name" value="Endo/exonu/phosph_ase_sf"/>
</dbReference>
<feature type="region of interest" description="Disordered" evidence="1">
    <location>
        <begin position="1"/>
        <end position="61"/>
    </location>
</feature>
<feature type="non-terminal residue" evidence="2">
    <location>
        <position position="1"/>
    </location>
</feature>
<evidence type="ECO:0000313" key="3">
    <source>
        <dbReference type="Proteomes" id="UP001189429"/>
    </source>
</evidence>
<name>A0ABN9YA45_9DINO</name>
<comment type="caution">
    <text evidence="2">The sequence shown here is derived from an EMBL/GenBank/DDBJ whole genome shotgun (WGS) entry which is preliminary data.</text>
</comment>
<dbReference type="EMBL" id="CAUYUJ010022216">
    <property type="protein sequence ID" value="CAK0909563.1"/>
    <property type="molecule type" value="Genomic_DNA"/>
</dbReference>
<reference evidence="2" key="1">
    <citation type="submission" date="2023-10" db="EMBL/GenBank/DDBJ databases">
        <authorList>
            <person name="Chen Y."/>
            <person name="Shah S."/>
            <person name="Dougan E. K."/>
            <person name="Thang M."/>
            <person name="Chan C."/>
        </authorList>
    </citation>
    <scope>NUCLEOTIDE SEQUENCE [LARGE SCALE GENOMIC DNA]</scope>
</reference>
<evidence type="ECO:0008006" key="4">
    <source>
        <dbReference type="Google" id="ProtNLM"/>
    </source>
</evidence>
<feature type="non-terminal residue" evidence="2">
    <location>
        <position position="545"/>
    </location>
</feature>
<keyword evidence="3" id="KW-1185">Reference proteome</keyword>